<dbReference type="EMBL" id="JAVXUP010001052">
    <property type="protein sequence ID" value="KAK3016679.1"/>
    <property type="molecule type" value="Genomic_DNA"/>
</dbReference>
<keyword evidence="6 8" id="KW-0472">Membrane</keyword>
<evidence type="ECO:0000256" key="3">
    <source>
        <dbReference type="ARBA" id="ARBA00022448"/>
    </source>
</evidence>
<evidence type="ECO:0000256" key="6">
    <source>
        <dbReference type="ARBA" id="ARBA00023136"/>
    </source>
</evidence>
<accession>A0AA89ATV3</accession>
<evidence type="ECO:0000256" key="7">
    <source>
        <dbReference type="ARBA" id="ARBA00044504"/>
    </source>
</evidence>
<dbReference type="Proteomes" id="UP001188597">
    <property type="component" value="Unassembled WGS sequence"/>
</dbReference>
<name>A0AA89ATV3_9ASTE</name>
<dbReference type="SUPFAM" id="SSF103473">
    <property type="entry name" value="MFS general substrate transporter"/>
    <property type="match status" value="1"/>
</dbReference>
<gene>
    <name evidence="9" type="ORF">RJ639_007084</name>
</gene>
<evidence type="ECO:0000256" key="1">
    <source>
        <dbReference type="ARBA" id="ARBA00004141"/>
    </source>
</evidence>
<evidence type="ECO:0000256" key="4">
    <source>
        <dbReference type="ARBA" id="ARBA00022692"/>
    </source>
</evidence>
<feature type="transmembrane region" description="Helical" evidence="8">
    <location>
        <begin position="200"/>
        <end position="219"/>
    </location>
</feature>
<keyword evidence="10" id="KW-1185">Reference proteome</keyword>
<evidence type="ECO:0000256" key="2">
    <source>
        <dbReference type="ARBA" id="ARBA00007965"/>
    </source>
</evidence>
<comment type="caution">
    <text evidence="9">The sequence shown here is derived from an EMBL/GenBank/DDBJ whole genome shotgun (WGS) entry which is preliminary data.</text>
</comment>
<dbReference type="Pfam" id="PF01733">
    <property type="entry name" value="Nucleoside_tran"/>
    <property type="match status" value="1"/>
</dbReference>
<evidence type="ECO:0000256" key="8">
    <source>
        <dbReference type="SAM" id="Phobius"/>
    </source>
</evidence>
<evidence type="ECO:0000256" key="5">
    <source>
        <dbReference type="ARBA" id="ARBA00022989"/>
    </source>
</evidence>
<dbReference type="GO" id="GO:0005337">
    <property type="term" value="F:nucleoside transmembrane transporter activity"/>
    <property type="evidence" value="ECO:0007669"/>
    <property type="project" value="InterPro"/>
</dbReference>
<keyword evidence="3" id="KW-0813">Transport</keyword>
<keyword evidence="4 8" id="KW-0812">Transmembrane</keyword>
<feature type="transmembrane region" description="Helical" evidence="8">
    <location>
        <begin position="139"/>
        <end position="163"/>
    </location>
</feature>
<dbReference type="PANTHER" id="PTHR10332:SF76">
    <property type="entry name" value="EQUILIBRATIVE NUCLEOSIDE TRANSPORTER, MAJOR FACILITATOR SUPERFAMILY DOMAIN PROTEIN-RELATED"/>
    <property type="match status" value="1"/>
</dbReference>
<reference evidence="9" key="1">
    <citation type="submission" date="2022-12" db="EMBL/GenBank/DDBJ databases">
        <title>Draft genome assemblies for two species of Escallonia (Escalloniales).</title>
        <authorList>
            <person name="Chanderbali A."/>
            <person name="Dervinis C."/>
            <person name="Anghel I."/>
            <person name="Soltis D."/>
            <person name="Soltis P."/>
            <person name="Zapata F."/>
        </authorList>
    </citation>
    <scope>NUCLEOTIDE SEQUENCE</scope>
    <source>
        <strain evidence="9">UCBG64.0493</strain>
        <tissue evidence="9">Leaf</tissue>
    </source>
</reference>
<comment type="subcellular location">
    <subcellularLocation>
        <location evidence="1">Membrane</location>
        <topology evidence="1">Multi-pass membrane protein</topology>
    </subcellularLocation>
</comment>
<proteinExistence type="inferred from homology"/>
<feature type="transmembrane region" description="Helical" evidence="8">
    <location>
        <begin position="107"/>
        <end position="127"/>
    </location>
</feature>
<feature type="transmembrane region" description="Helical" evidence="8">
    <location>
        <begin position="231"/>
        <end position="253"/>
    </location>
</feature>
<keyword evidence="5 8" id="KW-1133">Transmembrane helix</keyword>
<sequence>MSKKIAQSFYNQTLNRRFVAQQVIYMPWHVTKATLPHTPNALHMSTQIYFMISTLTIILCIICCNLLEMLPINQYHHQKRTFSTELHNPIAPTKRPKMLNVLKRMRWPAFTMLIIYIVTLSIFPRYLSESVKSSYFRDWYPVLLISTYNAADFLGKILTIAYVPKKINSVTWTGMARISFYILFAACVRGPKWFNSELPVSAVLGTTNGYLTSVLMILAPKLVPVEESETVGIVMSLFLMTGLAMGSLLGWLWNI</sequence>
<dbReference type="InterPro" id="IPR002259">
    <property type="entry name" value="Eqnu_transpt"/>
</dbReference>
<evidence type="ECO:0000313" key="9">
    <source>
        <dbReference type="EMBL" id="KAK3016679.1"/>
    </source>
</evidence>
<dbReference type="InterPro" id="IPR036259">
    <property type="entry name" value="MFS_trans_sf"/>
</dbReference>
<evidence type="ECO:0008006" key="11">
    <source>
        <dbReference type="Google" id="ProtNLM"/>
    </source>
</evidence>
<dbReference type="AlphaFoldDB" id="A0AA89ATV3"/>
<comment type="similarity">
    <text evidence="7">Belongs to the major facilitator superfamily. Phosphate:H(+) symporter (TC 2.A.1.9) family.</text>
</comment>
<evidence type="ECO:0000313" key="10">
    <source>
        <dbReference type="Proteomes" id="UP001188597"/>
    </source>
</evidence>
<comment type="similarity">
    <text evidence="2">Belongs to the SLC29A/ENT transporter (TC 2.A.57) family.</text>
</comment>
<organism evidence="9 10">
    <name type="scientific">Escallonia herrerae</name>
    <dbReference type="NCBI Taxonomy" id="1293975"/>
    <lineage>
        <taxon>Eukaryota</taxon>
        <taxon>Viridiplantae</taxon>
        <taxon>Streptophyta</taxon>
        <taxon>Embryophyta</taxon>
        <taxon>Tracheophyta</taxon>
        <taxon>Spermatophyta</taxon>
        <taxon>Magnoliopsida</taxon>
        <taxon>eudicotyledons</taxon>
        <taxon>Gunneridae</taxon>
        <taxon>Pentapetalae</taxon>
        <taxon>asterids</taxon>
        <taxon>campanulids</taxon>
        <taxon>Escalloniales</taxon>
        <taxon>Escalloniaceae</taxon>
        <taxon>Escallonia</taxon>
    </lineage>
</organism>
<dbReference type="GO" id="GO:0005886">
    <property type="term" value="C:plasma membrane"/>
    <property type="evidence" value="ECO:0007669"/>
    <property type="project" value="TreeGrafter"/>
</dbReference>
<feature type="transmembrane region" description="Helical" evidence="8">
    <location>
        <begin position="48"/>
        <end position="70"/>
    </location>
</feature>
<protein>
    <recommendedName>
        <fullName evidence="11">Equilibrative nucleoside transporter</fullName>
    </recommendedName>
</protein>
<dbReference type="PANTHER" id="PTHR10332">
    <property type="entry name" value="EQUILIBRATIVE NUCLEOSIDE TRANSPORTER"/>
    <property type="match status" value="1"/>
</dbReference>